<feature type="transmembrane region" description="Helical" evidence="17">
    <location>
        <begin position="12"/>
        <end position="32"/>
    </location>
</feature>
<keyword evidence="6" id="KW-0109">Calcium transport</keyword>
<evidence type="ECO:0000256" key="17">
    <source>
        <dbReference type="SAM" id="Phobius"/>
    </source>
</evidence>
<dbReference type="GO" id="GO:0008273">
    <property type="term" value="F:calcium, potassium:sodium antiporter activity"/>
    <property type="evidence" value="ECO:0007669"/>
    <property type="project" value="TreeGrafter"/>
</dbReference>
<dbReference type="InterPro" id="IPR004837">
    <property type="entry name" value="NaCa_Exmemb"/>
</dbReference>
<keyword evidence="3" id="KW-0813">Transport</keyword>
<feature type="transmembrane region" description="Helical" evidence="17">
    <location>
        <begin position="104"/>
        <end position="124"/>
    </location>
</feature>
<evidence type="ECO:0000256" key="12">
    <source>
        <dbReference type="ARBA" id="ARBA00022989"/>
    </source>
</evidence>
<feature type="transmembrane region" description="Helical" evidence="17">
    <location>
        <begin position="187"/>
        <end position="210"/>
    </location>
</feature>
<evidence type="ECO:0000313" key="19">
    <source>
        <dbReference type="EMBL" id="KAK4469783.1"/>
    </source>
</evidence>
<feature type="transmembrane region" description="Helical" evidence="17">
    <location>
        <begin position="136"/>
        <end position="154"/>
    </location>
</feature>
<keyword evidence="15 17" id="KW-0472">Membrane</keyword>
<keyword evidence="8" id="KW-0732">Signal</keyword>
<dbReference type="EMBL" id="JALJAT010000005">
    <property type="protein sequence ID" value="KAK4469783.1"/>
    <property type="molecule type" value="Genomic_DNA"/>
</dbReference>
<keyword evidence="13" id="KW-0915">Sodium</keyword>
<keyword evidence="20" id="KW-1185">Reference proteome</keyword>
<proteinExistence type="inferred from homology"/>
<evidence type="ECO:0000256" key="14">
    <source>
        <dbReference type="ARBA" id="ARBA00023065"/>
    </source>
</evidence>
<feature type="transmembrane region" description="Helical" evidence="17">
    <location>
        <begin position="450"/>
        <end position="478"/>
    </location>
</feature>
<dbReference type="GO" id="GO:0005886">
    <property type="term" value="C:plasma membrane"/>
    <property type="evidence" value="ECO:0007669"/>
    <property type="project" value="TreeGrafter"/>
</dbReference>
<comment type="subcellular location">
    <subcellularLocation>
        <location evidence="1">Membrane</location>
        <topology evidence="1">Multi-pass membrane protein</topology>
    </subcellularLocation>
</comment>
<evidence type="ECO:0000256" key="9">
    <source>
        <dbReference type="ARBA" id="ARBA00022837"/>
    </source>
</evidence>
<evidence type="ECO:0000256" key="3">
    <source>
        <dbReference type="ARBA" id="ARBA00022448"/>
    </source>
</evidence>
<sequence length="604" mass="68764">MLTTKHLLKHKLLLLGLYFLFGLTKMVSRNFYAGDLSLRGYHNQYPSLSKDFDSSVGRDDYQNSWLSRKLLAMQVVRPHPSMNCTPLAIDNFPRDIFTQSQRQYGAVIIHLIVSIYMFIGLALLCDEYFIPCLERICEGLFICTCHMYFLVLHLQPDVAGATFMAAGSSAPELATTLVGVFIAKDDIGLGAVVGSADFNIMLVVSVSALFAKQVIYLNWWPLVRDSAVYLLSIILLALVIYDELVYWYESALLILVYGLYVLLMYYNPSIDAFWRVWCREHPTFCPRTIHADQQEDPDHIQQHSGAFGHFDIDNKSLLPNPIYHEPLSIKTGYKRFEENEENYFSEKKDYTTEKFGCAGRDVDNQQQQQYCDTTTVTLNDDVETQVRSGSTVESWFDTCFTPLKLPSREGIRGKIRYAFCAFLWPLRCALCLTVPDVRKARWRQIPASHWLSFIMSCFWIGVFTVIMMWMITVIGVTLHIPDTIMGLTFIAAGSSVPDAIASVIVVREGEGDMAVSNAVGSNVFDILICMGLPWLMKTIFSQTPIVIYSRVIYLLAATHINRWRLTKSYGYALLIGYVIVLIFCSLYELNYFGTVHLPPCPFNE</sequence>
<evidence type="ECO:0000256" key="16">
    <source>
        <dbReference type="ARBA" id="ARBA00023201"/>
    </source>
</evidence>
<dbReference type="Pfam" id="PF01699">
    <property type="entry name" value="Na_Ca_ex"/>
    <property type="match status" value="2"/>
</dbReference>
<organism evidence="19 20">
    <name type="scientific">Schistosoma mekongi</name>
    <name type="common">Parasitic worm</name>
    <dbReference type="NCBI Taxonomy" id="38744"/>
    <lineage>
        <taxon>Eukaryota</taxon>
        <taxon>Metazoa</taxon>
        <taxon>Spiralia</taxon>
        <taxon>Lophotrochozoa</taxon>
        <taxon>Platyhelminthes</taxon>
        <taxon>Trematoda</taxon>
        <taxon>Digenea</taxon>
        <taxon>Strigeidida</taxon>
        <taxon>Schistosomatoidea</taxon>
        <taxon>Schistosomatidae</taxon>
        <taxon>Schistosoma</taxon>
    </lineage>
</organism>
<dbReference type="GO" id="GO:0006874">
    <property type="term" value="P:intracellular calcium ion homeostasis"/>
    <property type="evidence" value="ECO:0007669"/>
    <property type="project" value="TreeGrafter"/>
</dbReference>
<feature type="transmembrane region" description="Helical" evidence="17">
    <location>
        <begin position="569"/>
        <end position="589"/>
    </location>
</feature>
<evidence type="ECO:0000256" key="7">
    <source>
        <dbReference type="ARBA" id="ARBA00022692"/>
    </source>
</evidence>
<feature type="transmembrane region" description="Helical" evidence="17">
    <location>
        <begin position="539"/>
        <end position="557"/>
    </location>
</feature>
<keyword evidence="10" id="KW-0769">Symport</keyword>
<evidence type="ECO:0000313" key="20">
    <source>
        <dbReference type="Proteomes" id="UP001292079"/>
    </source>
</evidence>
<dbReference type="GO" id="GO:0015293">
    <property type="term" value="F:symporter activity"/>
    <property type="evidence" value="ECO:0007669"/>
    <property type="project" value="UniProtKB-KW"/>
</dbReference>
<evidence type="ECO:0000256" key="5">
    <source>
        <dbReference type="ARBA" id="ARBA00022538"/>
    </source>
</evidence>
<keyword evidence="5" id="KW-0633">Potassium transport</keyword>
<evidence type="ECO:0000256" key="1">
    <source>
        <dbReference type="ARBA" id="ARBA00004141"/>
    </source>
</evidence>
<dbReference type="NCBIfam" id="TIGR00367">
    <property type="entry name" value="calcium/sodium antiporter"/>
    <property type="match status" value="1"/>
</dbReference>
<evidence type="ECO:0000256" key="13">
    <source>
        <dbReference type="ARBA" id="ARBA00023053"/>
    </source>
</evidence>
<evidence type="ECO:0000256" key="4">
    <source>
        <dbReference type="ARBA" id="ARBA00022449"/>
    </source>
</evidence>
<keyword evidence="4" id="KW-0050">Antiport</keyword>
<keyword evidence="9" id="KW-0106">Calcium</keyword>
<feature type="transmembrane region" description="Helical" evidence="17">
    <location>
        <begin position="247"/>
        <end position="266"/>
    </location>
</feature>
<keyword evidence="16" id="KW-0739">Sodium transport</keyword>
<feature type="transmembrane region" description="Helical" evidence="17">
    <location>
        <begin position="222"/>
        <end position="241"/>
    </location>
</feature>
<keyword evidence="14" id="KW-0406">Ion transport</keyword>
<evidence type="ECO:0000256" key="11">
    <source>
        <dbReference type="ARBA" id="ARBA00022958"/>
    </source>
</evidence>
<dbReference type="PANTHER" id="PTHR10846">
    <property type="entry name" value="SODIUM/POTASSIUM/CALCIUM EXCHANGER"/>
    <property type="match status" value="1"/>
</dbReference>
<dbReference type="GO" id="GO:0005262">
    <property type="term" value="F:calcium channel activity"/>
    <property type="evidence" value="ECO:0007669"/>
    <property type="project" value="TreeGrafter"/>
</dbReference>
<feature type="transmembrane region" description="Helical" evidence="17">
    <location>
        <begin position="484"/>
        <end position="506"/>
    </location>
</feature>
<keyword evidence="12 17" id="KW-1133">Transmembrane helix</keyword>
<feature type="transmembrane region" description="Helical" evidence="17">
    <location>
        <begin position="513"/>
        <end position="533"/>
    </location>
</feature>
<comment type="similarity">
    <text evidence="2">Belongs to the Ca(2+):cation antiporter (CaCA) (TC 2.A.19) family. SLC24A subfamily.</text>
</comment>
<dbReference type="InterPro" id="IPR004836">
    <property type="entry name" value="Na_Ca_Ex"/>
</dbReference>
<keyword evidence="7 17" id="KW-0812">Transmembrane</keyword>
<evidence type="ECO:0000256" key="2">
    <source>
        <dbReference type="ARBA" id="ARBA00005364"/>
    </source>
</evidence>
<evidence type="ECO:0000259" key="18">
    <source>
        <dbReference type="Pfam" id="PF01699"/>
    </source>
</evidence>
<reference evidence="19" key="1">
    <citation type="submission" date="2022-04" db="EMBL/GenBank/DDBJ databases">
        <authorList>
            <person name="Xu L."/>
            <person name="Lv Z."/>
        </authorList>
    </citation>
    <scope>NUCLEOTIDE SEQUENCE</scope>
    <source>
        <strain evidence="19">LV_2022a</strain>
    </source>
</reference>
<evidence type="ECO:0000256" key="6">
    <source>
        <dbReference type="ARBA" id="ARBA00022568"/>
    </source>
</evidence>
<dbReference type="InterPro" id="IPR044880">
    <property type="entry name" value="NCX_ion-bd_dom_sf"/>
</dbReference>
<accession>A0AAE1Z9Q6</accession>
<dbReference type="InterPro" id="IPR004481">
    <property type="entry name" value="K/Na/Ca-exchanger"/>
</dbReference>
<reference evidence="19" key="2">
    <citation type="journal article" date="2023" name="Infect Dis Poverty">
        <title>Chromosome-scale genome of the human blood fluke Schistosoma mekongi and its implications for public health.</title>
        <authorList>
            <person name="Zhou M."/>
            <person name="Xu L."/>
            <person name="Xu D."/>
            <person name="Chen W."/>
            <person name="Khan J."/>
            <person name="Hu Y."/>
            <person name="Huang H."/>
            <person name="Wei H."/>
            <person name="Zhang Y."/>
            <person name="Chusongsang P."/>
            <person name="Tanasarnprasert K."/>
            <person name="Hu X."/>
            <person name="Limpanont Y."/>
            <person name="Lv Z."/>
        </authorList>
    </citation>
    <scope>NUCLEOTIDE SEQUENCE</scope>
    <source>
        <strain evidence="19">LV_2022a</strain>
    </source>
</reference>
<dbReference type="FunFam" id="1.20.1420.30:FF:000009">
    <property type="entry name" value="sodium/potassium/calcium exchanger 5 isoform X2"/>
    <property type="match status" value="1"/>
</dbReference>
<dbReference type="Proteomes" id="UP001292079">
    <property type="component" value="Unassembled WGS sequence"/>
</dbReference>
<dbReference type="Gene3D" id="1.20.1420.30">
    <property type="entry name" value="NCX, central ion-binding region"/>
    <property type="match status" value="2"/>
</dbReference>
<comment type="caution">
    <text evidence="19">The sequence shown here is derived from an EMBL/GenBank/DDBJ whole genome shotgun (WGS) entry which is preliminary data.</text>
</comment>
<dbReference type="PRINTS" id="PR01259">
    <property type="entry name" value="NACAEXCHNGR"/>
</dbReference>
<keyword evidence="11" id="KW-0630">Potassium</keyword>
<name>A0AAE1Z9Q6_SCHME</name>
<dbReference type="PANTHER" id="PTHR10846:SF74">
    <property type="entry name" value="SODIUM_POTASSIUM_CALCIUM EXCHANGER CG1090-RELATED"/>
    <property type="match status" value="1"/>
</dbReference>
<dbReference type="AlphaFoldDB" id="A0AAE1Z9Q6"/>
<gene>
    <name evidence="19" type="ORF">MN116_007301</name>
</gene>
<protein>
    <recommendedName>
        <fullName evidence="18">Sodium/calcium exchanger membrane region domain-containing protein</fullName>
    </recommendedName>
</protein>
<evidence type="ECO:0000256" key="10">
    <source>
        <dbReference type="ARBA" id="ARBA00022847"/>
    </source>
</evidence>
<evidence type="ECO:0000256" key="15">
    <source>
        <dbReference type="ARBA" id="ARBA00023136"/>
    </source>
</evidence>
<evidence type="ECO:0000256" key="8">
    <source>
        <dbReference type="ARBA" id="ARBA00022729"/>
    </source>
</evidence>
<feature type="domain" description="Sodium/calcium exchanger membrane region" evidence="18">
    <location>
        <begin position="449"/>
        <end position="584"/>
    </location>
</feature>
<feature type="domain" description="Sodium/calcium exchanger membrane region" evidence="18">
    <location>
        <begin position="111"/>
        <end position="265"/>
    </location>
</feature>